<accession>A0A512DF44</accession>
<dbReference type="SMART" id="SM00895">
    <property type="entry name" value="FCD"/>
    <property type="match status" value="1"/>
</dbReference>
<feature type="domain" description="HTH gntR-type" evidence="5">
    <location>
        <begin position="4"/>
        <end position="71"/>
    </location>
</feature>
<dbReference type="PANTHER" id="PTHR43537">
    <property type="entry name" value="TRANSCRIPTIONAL REGULATOR, GNTR FAMILY"/>
    <property type="match status" value="1"/>
</dbReference>
<evidence type="ECO:0000313" key="6">
    <source>
        <dbReference type="EMBL" id="GEO35103.1"/>
    </source>
</evidence>
<dbReference type="InterPro" id="IPR036388">
    <property type="entry name" value="WH-like_DNA-bd_sf"/>
</dbReference>
<keyword evidence="3" id="KW-0804">Transcription</keyword>
<dbReference type="SUPFAM" id="SSF48008">
    <property type="entry name" value="GntR ligand-binding domain-like"/>
    <property type="match status" value="1"/>
</dbReference>
<sequence>MATKSVFTGVVDVLGREIASGVLAEGAVLNLTSLESRFKVSRTVAREAMRQLQSLGMITAKRRVGLIVGPSSLWDVLNPLVIRWRLDSPARDEQLYSLTDLRAAIEPTAARLAASEATGEERTRLVEVSERLVQLGNEGRGDEAEYLATDVEYHRLLLRASHNEMLIACQPAVEAVLVGRTELGLTPRDPDPVALENHRVVARAIVDGDGDQAEEILRRVVRLIRGELPPPHRRDAGVVTAGAAEPPRSREARVDDGTAATGADSAPGADAVPSSRAAGVEA</sequence>
<dbReference type="GO" id="GO:0003677">
    <property type="term" value="F:DNA binding"/>
    <property type="evidence" value="ECO:0007669"/>
    <property type="project" value="UniProtKB-KW"/>
</dbReference>
<evidence type="ECO:0000256" key="1">
    <source>
        <dbReference type="ARBA" id="ARBA00023015"/>
    </source>
</evidence>
<keyword evidence="1" id="KW-0805">Transcription regulation</keyword>
<proteinExistence type="predicted"/>
<protein>
    <submittedName>
        <fullName evidence="6">Transcriptional regulator</fullName>
    </submittedName>
</protein>
<dbReference type="EMBL" id="BJYY01000018">
    <property type="protein sequence ID" value="GEO35103.1"/>
    <property type="molecule type" value="Genomic_DNA"/>
</dbReference>
<dbReference type="InterPro" id="IPR011711">
    <property type="entry name" value="GntR_C"/>
</dbReference>
<evidence type="ECO:0000256" key="3">
    <source>
        <dbReference type="ARBA" id="ARBA00023163"/>
    </source>
</evidence>
<name>A0A512DF44_9CELL</name>
<evidence type="ECO:0000313" key="7">
    <source>
        <dbReference type="Proteomes" id="UP000321181"/>
    </source>
</evidence>
<dbReference type="SUPFAM" id="SSF46785">
    <property type="entry name" value="Winged helix' DNA-binding domain"/>
    <property type="match status" value="1"/>
</dbReference>
<feature type="compositionally biased region" description="Basic and acidic residues" evidence="4">
    <location>
        <begin position="247"/>
        <end position="256"/>
    </location>
</feature>
<evidence type="ECO:0000256" key="2">
    <source>
        <dbReference type="ARBA" id="ARBA00023125"/>
    </source>
</evidence>
<dbReference type="Proteomes" id="UP000321181">
    <property type="component" value="Unassembled WGS sequence"/>
</dbReference>
<dbReference type="AlphaFoldDB" id="A0A512DF44"/>
<dbReference type="PANTHER" id="PTHR43537:SF44">
    <property type="entry name" value="GNTR FAMILY REGULATORY PROTEIN"/>
    <property type="match status" value="1"/>
</dbReference>
<organism evidence="6 7">
    <name type="scientific">Cellulomonas aerilata</name>
    <dbReference type="NCBI Taxonomy" id="515326"/>
    <lineage>
        <taxon>Bacteria</taxon>
        <taxon>Bacillati</taxon>
        <taxon>Actinomycetota</taxon>
        <taxon>Actinomycetes</taxon>
        <taxon>Micrococcales</taxon>
        <taxon>Cellulomonadaceae</taxon>
        <taxon>Cellulomonas</taxon>
    </lineage>
</organism>
<comment type="caution">
    <text evidence="6">The sequence shown here is derived from an EMBL/GenBank/DDBJ whole genome shotgun (WGS) entry which is preliminary data.</text>
</comment>
<dbReference type="Gene3D" id="1.20.120.530">
    <property type="entry name" value="GntR ligand-binding domain-like"/>
    <property type="match status" value="1"/>
</dbReference>
<dbReference type="GO" id="GO:0003700">
    <property type="term" value="F:DNA-binding transcription factor activity"/>
    <property type="evidence" value="ECO:0007669"/>
    <property type="project" value="InterPro"/>
</dbReference>
<dbReference type="InterPro" id="IPR000524">
    <property type="entry name" value="Tscrpt_reg_HTH_GntR"/>
</dbReference>
<dbReference type="InterPro" id="IPR036390">
    <property type="entry name" value="WH_DNA-bd_sf"/>
</dbReference>
<dbReference type="Pfam" id="PF07729">
    <property type="entry name" value="FCD"/>
    <property type="match status" value="1"/>
</dbReference>
<dbReference type="InterPro" id="IPR008920">
    <property type="entry name" value="TF_FadR/GntR_C"/>
</dbReference>
<reference evidence="6 7" key="1">
    <citation type="submission" date="2019-07" db="EMBL/GenBank/DDBJ databases">
        <title>Whole genome shotgun sequence of Cellulomonas aerilata NBRC 106308.</title>
        <authorList>
            <person name="Hosoyama A."/>
            <person name="Uohara A."/>
            <person name="Ohji S."/>
            <person name="Ichikawa N."/>
        </authorList>
    </citation>
    <scope>NUCLEOTIDE SEQUENCE [LARGE SCALE GENOMIC DNA]</scope>
    <source>
        <strain evidence="6 7">NBRC 106308</strain>
    </source>
</reference>
<dbReference type="PROSITE" id="PS50949">
    <property type="entry name" value="HTH_GNTR"/>
    <property type="match status" value="1"/>
</dbReference>
<evidence type="ECO:0000256" key="4">
    <source>
        <dbReference type="SAM" id="MobiDB-lite"/>
    </source>
</evidence>
<dbReference type="RefSeq" id="WP_246131223.1">
    <property type="nucleotide sequence ID" value="NZ_BAAARM010000008.1"/>
</dbReference>
<dbReference type="SMART" id="SM00345">
    <property type="entry name" value="HTH_GNTR"/>
    <property type="match status" value="1"/>
</dbReference>
<dbReference type="Gene3D" id="1.10.10.10">
    <property type="entry name" value="Winged helix-like DNA-binding domain superfamily/Winged helix DNA-binding domain"/>
    <property type="match status" value="1"/>
</dbReference>
<dbReference type="Pfam" id="PF00392">
    <property type="entry name" value="GntR"/>
    <property type="match status" value="1"/>
</dbReference>
<keyword evidence="2" id="KW-0238">DNA-binding</keyword>
<feature type="region of interest" description="Disordered" evidence="4">
    <location>
        <begin position="231"/>
        <end position="282"/>
    </location>
</feature>
<keyword evidence="7" id="KW-1185">Reference proteome</keyword>
<evidence type="ECO:0000259" key="5">
    <source>
        <dbReference type="PROSITE" id="PS50949"/>
    </source>
</evidence>
<gene>
    <name evidence="6" type="ORF">CAE01nite_28280</name>
</gene>
<feature type="compositionally biased region" description="Low complexity" evidence="4">
    <location>
        <begin position="257"/>
        <end position="271"/>
    </location>
</feature>